<evidence type="ECO:0000313" key="1">
    <source>
        <dbReference type="EMBL" id="RPA57860.1"/>
    </source>
</evidence>
<dbReference type="EMBL" id="RKMH01000014">
    <property type="protein sequence ID" value="RPA57860.1"/>
    <property type="molecule type" value="Genomic_DNA"/>
</dbReference>
<accession>A0A3N4GGY0</accession>
<comment type="caution">
    <text evidence="1">The sequence shown here is derived from an EMBL/GenBank/DDBJ whole genome shotgun (WGS) entry which is preliminary data.</text>
</comment>
<protein>
    <recommendedName>
        <fullName evidence="3">Transposase IS204/IS1001/IS1096/IS1165 DDE domain-containing protein</fullName>
    </recommendedName>
</protein>
<gene>
    <name evidence="1" type="ORF">EF294_17455</name>
</gene>
<name>A0A3N4GGY0_9ACTN</name>
<evidence type="ECO:0000313" key="2">
    <source>
        <dbReference type="Proteomes" id="UP000267536"/>
    </source>
</evidence>
<sequence length="87" mass="9645">MSWCRGWAAHRPIAAVTEFMRVARRTVARVVDEHLAGVDRFDGLIKIGIDEIAHRKGHRYLSERVRAIASASGVLRALLLGEIGVGR</sequence>
<organism evidence="1 2">
    <name type="scientific">Gordonia oryzae</name>
    <dbReference type="NCBI Taxonomy" id="2487349"/>
    <lineage>
        <taxon>Bacteria</taxon>
        <taxon>Bacillati</taxon>
        <taxon>Actinomycetota</taxon>
        <taxon>Actinomycetes</taxon>
        <taxon>Mycobacteriales</taxon>
        <taxon>Gordoniaceae</taxon>
        <taxon>Gordonia</taxon>
    </lineage>
</organism>
<evidence type="ECO:0008006" key="3">
    <source>
        <dbReference type="Google" id="ProtNLM"/>
    </source>
</evidence>
<reference evidence="1 2" key="1">
    <citation type="submission" date="2018-11" db="EMBL/GenBank/DDBJ databases">
        <title>Draft genome sequence of Gordonia sp. RS15-1S isolated from rice stems.</title>
        <authorList>
            <person name="Muangham S."/>
        </authorList>
    </citation>
    <scope>NUCLEOTIDE SEQUENCE [LARGE SCALE GENOMIC DNA]</scope>
    <source>
        <strain evidence="1 2">RS15-1S</strain>
    </source>
</reference>
<dbReference type="RefSeq" id="WP_123932213.1">
    <property type="nucleotide sequence ID" value="NZ_JBPSDP010000015.1"/>
</dbReference>
<dbReference type="AlphaFoldDB" id="A0A3N4GGY0"/>
<dbReference type="Proteomes" id="UP000267536">
    <property type="component" value="Unassembled WGS sequence"/>
</dbReference>
<keyword evidence="2" id="KW-1185">Reference proteome</keyword>
<proteinExistence type="predicted"/>